<dbReference type="InterPro" id="IPR002295">
    <property type="entry name" value="N4/N6-MTase_EcoPI_Mod-like"/>
</dbReference>
<evidence type="ECO:0000256" key="2">
    <source>
        <dbReference type="ARBA" id="ARBA00022603"/>
    </source>
</evidence>
<dbReference type="Pfam" id="PF01555">
    <property type="entry name" value="N6_N4_Mtase"/>
    <property type="match status" value="1"/>
</dbReference>
<dbReference type="InterPro" id="IPR002052">
    <property type="entry name" value="DNA_methylase_N6_adenine_CS"/>
</dbReference>
<evidence type="ECO:0000259" key="5">
    <source>
        <dbReference type="Pfam" id="PF01555"/>
    </source>
</evidence>
<evidence type="ECO:0000256" key="1">
    <source>
        <dbReference type="ARBA" id="ARBA00006594"/>
    </source>
</evidence>
<dbReference type="EMBL" id="MT631467">
    <property type="protein sequence ID" value="QNO51361.1"/>
    <property type="molecule type" value="Genomic_DNA"/>
</dbReference>
<organism evidence="6">
    <name type="scientific">Candidatus Methanophagaceae archaeon ANME-1 ERB6</name>
    <dbReference type="NCBI Taxonomy" id="2759912"/>
    <lineage>
        <taxon>Archaea</taxon>
        <taxon>Methanobacteriati</taxon>
        <taxon>Methanobacteriota</taxon>
        <taxon>Stenosarchaea group</taxon>
        <taxon>Methanomicrobia</taxon>
        <taxon>Candidatus Methanophagales</taxon>
        <taxon>Candidatus Methanophagaceae</taxon>
    </lineage>
</organism>
<dbReference type="GO" id="GO:0008170">
    <property type="term" value="F:N-methyltransferase activity"/>
    <property type="evidence" value="ECO:0007669"/>
    <property type="project" value="InterPro"/>
</dbReference>
<dbReference type="InterPro" id="IPR002941">
    <property type="entry name" value="DNA_methylase_N4/N6"/>
</dbReference>
<proteinExistence type="inferred from homology"/>
<protein>
    <recommendedName>
        <fullName evidence="5">DNA methylase N-4/N-6 domain-containing protein</fullName>
    </recommendedName>
</protein>
<dbReference type="SUPFAM" id="SSF53335">
    <property type="entry name" value="S-adenosyl-L-methionine-dependent methyltransferases"/>
    <property type="match status" value="1"/>
</dbReference>
<dbReference type="GO" id="GO:0032259">
    <property type="term" value="P:methylation"/>
    <property type="evidence" value="ECO:0007669"/>
    <property type="project" value="UniProtKB-KW"/>
</dbReference>
<dbReference type="AlphaFoldDB" id="A0A7G9YTM7"/>
<sequence length="654" mass="76769">MNKLSDEEIEFISKCLRECKPLPDSYRYVIPFETKKEYELTYEGKEREEDILADTMAVPLQPVKTFGDGNGGWTNKLIFGDNLQVLKALMDDPEVYDKNTGRGKVRLIYIDPPFATRQEFRGSQDQKAYQDKIVGAQFLEFLRKRLVFLRELLADDGSMYIHLDYRKGHYLKTIMDDVFGEHNFINELIWCYKTREVSKHFYNRKHDNIYFYAKSDNSIFNYEKILEPYPGEYISRFKYEDEKGRYLIRGKGGQGAPFPGQGDLTPEQEKKYPEWTYRHYLEKGTLPRDWFQLDILNSNSSERVQFPTQKPEGLIERIIKASTNPGDIVLDAFAGSGTTGAVAEKFGRRWIMMDCGKLAIYTMQKRLLNLKEEIGNRGKPLKPKPFTLYNAGLYDYKMVKDLPWEKYREFVLKLFQCRDEPHRIAGVELDGYLGADSVMVFNYKKHEDVILDREFIDDLHKILGDKVGYRFFIVVPAASVMFFEDYIEKGKTKYFVLRIPYSIIDELHRKGFTHIKQPIREADVNDTIDAVGFDFIQTPDVECEYFIEDKKGQAEIANGNKEAVIKIEKFKSNILSRKPLEFENRETLSMVMVDYNYDGEVFDFDDVFYAEDLKKNEWEVHFGTDKITGQIMIIYIDIFGNEKREVKRLEDFKK</sequence>
<comment type="similarity">
    <text evidence="1">Belongs to the N(4)/N(6)-methyltransferase family.</text>
</comment>
<dbReference type="Gene3D" id="3.40.50.150">
    <property type="entry name" value="Vaccinia Virus protein VP39"/>
    <property type="match status" value="1"/>
</dbReference>
<reference evidence="6" key="1">
    <citation type="submission" date="2020-06" db="EMBL/GenBank/DDBJ databases">
        <title>Unique genomic features of the anaerobic methanotrophic archaea.</title>
        <authorList>
            <person name="Chadwick G.L."/>
            <person name="Skennerton C.T."/>
            <person name="Laso-Perez R."/>
            <person name="Leu A.O."/>
            <person name="Speth D.R."/>
            <person name="Yu H."/>
            <person name="Morgan-Lang C."/>
            <person name="Hatzenpichler R."/>
            <person name="Goudeau D."/>
            <person name="Malmstrom R."/>
            <person name="Brazelton W.J."/>
            <person name="Woyke T."/>
            <person name="Hallam S.J."/>
            <person name="Tyson G.W."/>
            <person name="Wegener G."/>
            <person name="Boetius A."/>
            <person name="Orphan V."/>
        </authorList>
    </citation>
    <scope>NUCLEOTIDE SEQUENCE</scope>
</reference>
<accession>A0A7G9YTM7</accession>
<name>A0A7G9YTM7_9EURY</name>
<dbReference type="PROSITE" id="PS00092">
    <property type="entry name" value="N6_MTASE"/>
    <property type="match status" value="1"/>
</dbReference>
<dbReference type="InterPro" id="IPR029063">
    <property type="entry name" value="SAM-dependent_MTases_sf"/>
</dbReference>
<keyword evidence="4" id="KW-0949">S-adenosyl-L-methionine</keyword>
<evidence type="ECO:0000256" key="4">
    <source>
        <dbReference type="ARBA" id="ARBA00022691"/>
    </source>
</evidence>
<keyword evidence="2" id="KW-0489">Methyltransferase</keyword>
<evidence type="ECO:0000313" key="6">
    <source>
        <dbReference type="EMBL" id="QNO51361.1"/>
    </source>
</evidence>
<evidence type="ECO:0000256" key="3">
    <source>
        <dbReference type="ARBA" id="ARBA00022679"/>
    </source>
</evidence>
<feature type="domain" description="DNA methylase N-4/N-6" evidence="5">
    <location>
        <begin position="105"/>
        <end position="360"/>
    </location>
</feature>
<dbReference type="GO" id="GO:0003677">
    <property type="term" value="F:DNA binding"/>
    <property type="evidence" value="ECO:0007669"/>
    <property type="project" value="InterPro"/>
</dbReference>
<gene>
    <name evidence="6" type="ORF">FBLENPID_00013</name>
</gene>
<keyword evidence="3" id="KW-0808">Transferase</keyword>
<dbReference type="PRINTS" id="PR00506">
    <property type="entry name" value="D21N6MTFRASE"/>
</dbReference>